<gene>
    <name evidence="1" type="ORF">L6452_01426</name>
</gene>
<dbReference type="EMBL" id="CM042047">
    <property type="protein sequence ID" value="KAI3770298.1"/>
    <property type="molecule type" value="Genomic_DNA"/>
</dbReference>
<proteinExistence type="predicted"/>
<comment type="caution">
    <text evidence="1">The sequence shown here is derived from an EMBL/GenBank/DDBJ whole genome shotgun (WGS) entry which is preliminary data.</text>
</comment>
<dbReference type="Proteomes" id="UP001055879">
    <property type="component" value="Linkage Group LG01"/>
</dbReference>
<sequence length="79" mass="8858">MTILSLLTSTIIAKSKDTRKNNTTLQVIAVWTCALPSLLEQSKTFESIYNRIQADTKIFIHRCYSIVQSKGGLCVHLCV</sequence>
<reference evidence="2" key="1">
    <citation type="journal article" date="2022" name="Mol. Ecol. Resour.">
        <title>The genomes of chicory, endive, great burdock and yacon provide insights into Asteraceae palaeo-polyploidization history and plant inulin production.</title>
        <authorList>
            <person name="Fan W."/>
            <person name="Wang S."/>
            <person name="Wang H."/>
            <person name="Wang A."/>
            <person name="Jiang F."/>
            <person name="Liu H."/>
            <person name="Zhao H."/>
            <person name="Xu D."/>
            <person name="Zhang Y."/>
        </authorList>
    </citation>
    <scope>NUCLEOTIDE SEQUENCE [LARGE SCALE GENOMIC DNA]</scope>
    <source>
        <strain evidence="2">cv. Niubang</strain>
    </source>
</reference>
<accession>A0ACB9FHN7</accession>
<evidence type="ECO:0000313" key="2">
    <source>
        <dbReference type="Proteomes" id="UP001055879"/>
    </source>
</evidence>
<protein>
    <submittedName>
        <fullName evidence="1">Uncharacterized protein</fullName>
    </submittedName>
</protein>
<name>A0ACB9FHN7_ARCLA</name>
<organism evidence="1 2">
    <name type="scientific">Arctium lappa</name>
    <name type="common">Greater burdock</name>
    <name type="synonym">Lappa major</name>
    <dbReference type="NCBI Taxonomy" id="4217"/>
    <lineage>
        <taxon>Eukaryota</taxon>
        <taxon>Viridiplantae</taxon>
        <taxon>Streptophyta</taxon>
        <taxon>Embryophyta</taxon>
        <taxon>Tracheophyta</taxon>
        <taxon>Spermatophyta</taxon>
        <taxon>Magnoliopsida</taxon>
        <taxon>eudicotyledons</taxon>
        <taxon>Gunneridae</taxon>
        <taxon>Pentapetalae</taxon>
        <taxon>asterids</taxon>
        <taxon>campanulids</taxon>
        <taxon>Asterales</taxon>
        <taxon>Asteraceae</taxon>
        <taxon>Carduoideae</taxon>
        <taxon>Cardueae</taxon>
        <taxon>Arctiinae</taxon>
        <taxon>Arctium</taxon>
    </lineage>
</organism>
<evidence type="ECO:0000313" key="1">
    <source>
        <dbReference type="EMBL" id="KAI3770298.1"/>
    </source>
</evidence>
<reference evidence="1 2" key="2">
    <citation type="journal article" date="2022" name="Mol. Ecol. Resour.">
        <title>The genomes of chicory, endive, great burdock and yacon provide insights into Asteraceae paleo-polyploidization history and plant inulin production.</title>
        <authorList>
            <person name="Fan W."/>
            <person name="Wang S."/>
            <person name="Wang H."/>
            <person name="Wang A."/>
            <person name="Jiang F."/>
            <person name="Liu H."/>
            <person name="Zhao H."/>
            <person name="Xu D."/>
            <person name="Zhang Y."/>
        </authorList>
    </citation>
    <scope>NUCLEOTIDE SEQUENCE [LARGE SCALE GENOMIC DNA]</scope>
    <source>
        <strain evidence="2">cv. Niubang</strain>
    </source>
</reference>
<keyword evidence="2" id="KW-1185">Reference proteome</keyword>